<reference evidence="3" key="1">
    <citation type="journal article" date="2011" name="Nat. Commun.">
        <title>Effector diversification within compartments of the Leptosphaeria maculans genome affected by Repeat-Induced Point mutations.</title>
        <authorList>
            <person name="Rouxel T."/>
            <person name="Grandaubert J."/>
            <person name="Hane J.K."/>
            <person name="Hoede C."/>
            <person name="van de Wouw A.P."/>
            <person name="Couloux A."/>
            <person name="Dominguez V."/>
            <person name="Anthouard V."/>
            <person name="Bally P."/>
            <person name="Bourras S."/>
            <person name="Cozijnsen A.J."/>
            <person name="Ciuffetti L.M."/>
            <person name="Degrave A."/>
            <person name="Dilmaghani A."/>
            <person name="Duret L."/>
            <person name="Fudal I."/>
            <person name="Goodwin S.B."/>
            <person name="Gout L."/>
            <person name="Glaser N."/>
            <person name="Linglin J."/>
            <person name="Kema G.H.J."/>
            <person name="Lapalu N."/>
            <person name="Lawrence C.B."/>
            <person name="May K."/>
            <person name="Meyer M."/>
            <person name="Ollivier B."/>
            <person name="Poulain J."/>
            <person name="Schoch C.L."/>
            <person name="Simon A."/>
            <person name="Spatafora J.W."/>
            <person name="Stachowiak A."/>
            <person name="Turgeon B.G."/>
            <person name="Tyler B.M."/>
            <person name="Vincent D."/>
            <person name="Weissenbach J."/>
            <person name="Amselem J."/>
            <person name="Quesneville H."/>
            <person name="Oliver R.P."/>
            <person name="Wincker P."/>
            <person name="Balesdent M.-H."/>
            <person name="Howlett B.J."/>
        </authorList>
    </citation>
    <scope>NUCLEOTIDE SEQUENCE [LARGE SCALE GENOMIC DNA]</scope>
    <source>
        <strain evidence="3">JN3 / isolate v23.1.3 / race Av1-4-5-6-7-8</strain>
    </source>
</reference>
<name>E4ZZH1_LEPMJ</name>
<feature type="signal peptide" evidence="1">
    <location>
        <begin position="1"/>
        <end position="16"/>
    </location>
</feature>
<dbReference type="HOGENOM" id="CLU_1777810_0_0_1"/>
<organism evidence="3">
    <name type="scientific">Leptosphaeria maculans (strain JN3 / isolate v23.1.3 / race Av1-4-5-6-7-8)</name>
    <name type="common">Blackleg fungus</name>
    <name type="synonym">Phoma lingam</name>
    <dbReference type="NCBI Taxonomy" id="985895"/>
    <lineage>
        <taxon>Eukaryota</taxon>
        <taxon>Fungi</taxon>
        <taxon>Dikarya</taxon>
        <taxon>Ascomycota</taxon>
        <taxon>Pezizomycotina</taxon>
        <taxon>Dothideomycetes</taxon>
        <taxon>Pleosporomycetidae</taxon>
        <taxon>Pleosporales</taxon>
        <taxon>Pleosporineae</taxon>
        <taxon>Leptosphaeriaceae</taxon>
        <taxon>Plenodomus</taxon>
        <taxon>Plenodomus lingam/Leptosphaeria maculans species complex</taxon>
    </lineage>
</organism>
<dbReference type="InParanoid" id="E4ZZH1"/>
<dbReference type="OrthoDB" id="2910287at2759"/>
<accession>E4ZZH1</accession>
<dbReference type="GeneID" id="13283387"/>
<feature type="chain" id="PRO_5003193249" evidence="1">
    <location>
        <begin position="17"/>
        <end position="146"/>
    </location>
</feature>
<dbReference type="Proteomes" id="UP000002668">
    <property type="component" value="Genome"/>
</dbReference>
<evidence type="ECO:0000313" key="2">
    <source>
        <dbReference type="EMBL" id="CBX96766.1"/>
    </source>
</evidence>
<dbReference type="AlphaFoldDB" id="E4ZZH1"/>
<evidence type="ECO:0000313" key="3">
    <source>
        <dbReference type="Proteomes" id="UP000002668"/>
    </source>
</evidence>
<proteinExistence type="predicted"/>
<keyword evidence="3" id="KW-1185">Reference proteome</keyword>
<dbReference type="EMBL" id="FP929130">
    <property type="protein sequence ID" value="CBX96766.1"/>
    <property type="molecule type" value="Genomic_DNA"/>
</dbReference>
<evidence type="ECO:0000256" key="1">
    <source>
        <dbReference type="SAM" id="SignalP"/>
    </source>
</evidence>
<keyword evidence="1" id="KW-0732">Signal</keyword>
<dbReference type="RefSeq" id="XP_003840245.1">
    <property type="nucleotide sequence ID" value="XM_003840197.1"/>
</dbReference>
<protein>
    <submittedName>
        <fullName evidence="2">Predicted protein</fullName>
    </submittedName>
</protein>
<sequence length="146" mass="16056">MQIRLVITALISLSSSLPFQGVTRDLWACSQGGNAGAYYTCPAPDFQRTATTECGYFKPGGWRRPCRNWGPNAADRPRSIGPDVGGSCLFYKTLDCSGEPVVPIERPASSRGRRLYCPGIMNTQGAEWFGSMICTVPLQNWHHPDE</sequence>
<dbReference type="VEuPathDB" id="FungiDB:LEMA_P098970.1"/>
<gene>
    <name evidence="2" type="ORF">LEMA_P098970.1</name>
</gene>